<organism evidence="2 3">
    <name type="scientific">Dreissena polymorpha</name>
    <name type="common">Zebra mussel</name>
    <name type="synonym">Mytilus polymorpha</name>
    <dbReference type="NCBI Taxonomy" id="45954"/>
    <lineage>
        <taxon>Eukaryota</taxon>
        <taxon>Metazoa</taxon>
        <taxon>Spiralia</taxon>
        <taxon>Lophotrochozoa</taxon>
        <taxon>Mollusca</taxon>
        <taxon>Bivalvia</taxon>
        <taxon>Autobranchia</taxon>
        <taxon>Heteroconchia</taxon>
        <taxon>Euheterodonta</taxon>
        <taxon>Imparidentia</taxon>
        <taxon>Neoheterodontei</taxon>
        <taxon>Myida</taxon>
        <taxon>Dreissenoidea</taxon>
        <taxon>Dreissenidae</taxon>
        <taxon>Dreissena</taxon>
    </lineage>
</organism>
<reference evidence="2" key="2">
    <citation type="submission" date="2020-11" db="EMBL/GenBank/DDBJ databases">
        <authorList>
            <person name="McCartney M.A."/>
            <person name="Auch B."/>
            <person name="Kono T."/>
            <person name="Mallez S."/>
            <person name="Becker A."/>
            <person name="Gohl D.M."/>
            <person name="Silverstein K.A.T."/>
            <person name="Koren S."/>
            <person name="Bechman K.B."/>
            <person name="Herman A."/>
            <person name="Abrahante J.E."/>
            <person name="Garbe J."/>
        </authorList>
    </citation>
    <scope>NUCLEOTIDE SEQUENCE</scope>
    <source>
        <strain evidence="2">Duluth1</strain>
        <tissue evidence="2">Whole animal</tissue>
    </source>
</reference>
<name>A0A9D4CKB7_DREPO</name>
<evidence type="ECO:0000313" key="3">
    <source>
        <dbReference type="Proteomes" id="UP000828390"/>
    </source>
</evidence>
<gene>
    <name evidence="2" type="ORF">DPMN_052082</name>
</gene>
<sequence length="60" mass="6617">MKSSAYLNSAHTSLFYNISIKEEISLQVSIKKPKLGLYPAVEHISSPPQPTPTNKMDIDG</sequence>
<protein>
    <submittedName>
        <fullName evidence="2">Uncharacterized protein</fullName>
    </submittedName>
</protein>
<dbReference type="Proteomes" id="UP000828390">
    <property type="component" value="Unassembled WGS sequence"/>
</dbReference>
<proteinExistence type="predicted"/>
<evidence type="ECO:0000313" key="2">
    <source>
        <dbReference type="EMBL" id="KAH3726224.1"/>
    </source>
</evidence>
<evidence type="ECO:0000256" key="1">
    <source>
        <dbReference type="SAM" id="MobiDB-lite"/>
    </source>
</evidence>
<reference evidence="2" key="1">
    <citation type="journal article" date="2019" name="bioRxiv">
        <title>The Genome of the Zebra Mussel, Dreissena polymorpha: A Resource for Invasive Species Research.</title>
        <authorList>
            <person name="McCartney M.A."/>
            <person name="Auch B."/>
            <person name="Kono T."/>
            <person name="Mallez S."/>
            <person name="Zhang Y."/>
            <person name="Obille A."/>
            <person name="Becker A."/>
            <person name="Abrahante J.E."/>
            <person name="Garbe J."/>
            <person name="Badalamenti J.P."/>
            <person name="Herman A."/>
            <person name="Mangelson H."/>
            <person name="Liachko I."/>
            <person name="Sullivan S."/>
            <person name="Sone E.D."/>
            <person name="Koren S."/>
            <person name="Silverstein K.A.T."/>
            <person name="Beckman K.B."/>
            <person name="Gohl D.M."/>
        </authorList>
    </citation>
    <scope>NUCLEOTIDE SEQUENCE</scope>
    <source>
        <strain evidence="2">Duluth1</strain>
        <tissue evidence="2">Whole animal</tissue>
    </source>
</reference>
<dbReference type="EMBL" id="JAIWYP010000012">
    <property type="protein sequence ID" value="KAH3726224.1"/>
    <property type="molecule type" value="Genomic_DNA"/>
</dbReference>
<accession>A0A9D4CKB7</accession>
<dbReference type="AlphaFoldDB" id="A0A9D4CKB7"/>
<feature type="region of interest" description="Disordered" evidence="1">
    <location>
        <begin position="41"/>
        <end position="60"/>
    </location>
</feature>
<keyword evidence="3" id="KW-1185">Reference proteome</keyword>
<comment type="caution">
    <text evidence="2">The sequence shown here is derived from an EMBL/GenBank/DDBJ whole genome shotgun (WGS) entry which is preliminary data.</text>
</comment>